<dbReference type="Pfam" id="PF01381">
    <property type="entry name" value="HTH_3"/>
    <property type="match status" value="1"/>
</dbReference>
<keyword evidence="3" id="KW-1185">Reference proteome</keyword>
<protein>
    <submittedName>
        <fullName evidence="2">Helix-turn-helix transcriptional regulator</fullName>
    </submittedName>
</protein>
<dbReference type="EMBL" id="CP042436">
    <property type="protein sequence ID" value="QEC61736.1"/>
    <property type="molecule type" value="Genomic_DNA"/>
</dbReference>
<dbReference type="CDD" id="cd00093">
    <property type="entry name" value="HTH_XRE"/>
    <property type="match status" value="1"/>
</dbReference>
<proteinExistence type="predicted"/>
<gene>
    <name evidence="2" type="ORF">FRZ54_03765</name>
</gene>
<organism evidence="2 3">
    <name type="scientific">Mucilaginibacter ginsenosidivorans</name>
    <dbReference type="NCBI Taxonomy" id="398053"/>
    <lineage>
        <taxon>Bacteria</taxon>
        <taxon>Pseudomonadati</taxon>
        <taxon>Bacteroidota</taxon>
        <taxon>Sphingobacteriia</taxon>
        <taxon>Sphingobacteriales</taxon>
        <taxon>Sphingobacteriaceae</taxon>
        <taxon>Mucilaginibacter</taxon>
    </lineage>
</organism>
<dbReference type="GO" id="GO:0003677">
    <property type="term" value="F:DNA binding"/>
    <property type="evidence" value="ECO:0007669"/>
    <property type="project" value="InterPro"/>
</dbReference>
<dbReference type="InterPro" id="IPR010982">
    <property type="entry name" value="Lambda_DNA-bd_dom_sf"/>
</dbReference>
<dbReference type="KEGG" id="mgin:FRZ54_03765"/>
<dbReference type="AlphaFoldDB" id="A0A5B8UTE9"/>
<dbReference type="SMART" id="SM00530">
    <property type="entry name" value="HTH_XRE"/>
    <property type="match status" value="1"/>
</dbReference>
<dbReference type="PROSITE" id="PS50943">
    <property type="entry name" value="HTH_CROC1"/>
    <property type="match status" value="1"/>
</dbReference>
<accession>A0A5B8UTE9</accession>
<dbReference type="InterPro" id="IPR001387">
    <property type="entry name" value="Cro/C1-type_HTH"/>
</dbReference>
<reference evidence="2 3" key="1">
    <citation type="journal article" date="2017" name="Curr. Microbiol.">
        <title>Mucilaginibacter ginsenosidivorans sp. nov., Isolated from Soil of Ginseng Field.</title>
        <authorList>
            <person name="Kim M.M."/>
            <person name="Siddiqi M.Z."/>
            <person name="Im W.T."/>
        </authorList>
    </citation>
    <scope>NUCLEOTIDE SEQUENCE [LARGE SCALE GENOMIC DNA]</scope>
    <source>
        <strain evidence="2 3">Gsoil 3017</strain>
    </source>
</reference>
<evidence type="ECO:0000259" key="1">
    <source>
        <dbReference type="PROSITE" id="PS50943"/>
    </source>
</evidence>
<dbReference type="RefSeq" id="WP_147030313.1">
    <property type="nucleotide sequence ID" value="NZ_CP042436.1"/>
</dbReference>
<dbReference type="Proteomes" id="UP000321479">
    <property type="component" value="Chromosome"/>
</dbReference>
<dbReference type="OrthoDB" id="800066at2"/>
<sequence>MTQQKYPNNLRRFRLRRKLTQQEVIVELGHKTARRLSAWEQGISVPSMEHLFALAHLYKVKVEELYGPYKRKLDYARRKRKQTEAKIPATITPDQEDESIEVLLDRLAEILVEAYFYEKSLT</sequence>
<dbReference type="SUPFAM" id="SSF47413">
    <property type="entry name" value="lambda repressor-like DNA-binding domains"/>
    <property type="match status" value="1"/>
</dbReference>
<dbReference type="Gene3D" id="1.10.260.40">
    <property type="entry name" value="lambda repressor-like DNA-binding domains"/>
    <property type="match status" value="1"/>
</dbReference>
<evidence type="ECO:0000313" key="3">
    <source>
        <dbReference type="Proteomes" id="UP000321479"/>
    </source>
</evidence>
<name>A0A5B8UTE9_9SPHI</name>
<evidence type="ECO:0000313" key="2">
    <source>
        <dbReference type="EMBL" id="QEC61736.1"/>
    </source>
</evidence>
<feature type="domain" description="HTH cro/C1-type" evidence="1">
    <location>
        <begin position="10"/>
        <end position="65"/>
    </location>
</feature>